<dbReference type="PANTHER" id="PTHR43877">
    <property type="entry name" value="AMINOALKYLPHOSPHONATE N-ACETYLTRANSFERASE-RELATED-RELATED"/>
    <property type="match status" value="1"/>
</dbReference>
<organism evidence="4 5">
    <name type="scientific">Nocardioides thalensis</name>
    <dbReference type="NCBI Taxonomy" id="1914755"/>
    <lineage>
        <taxon>Bacteria</taxon>
        <taxon>Bacillati</taxon>
        <taxon>Actinomycetota</taxon>
        <taxon>Actinomycetes</taxon>
        <taxon>Propionibacteriales</taxon>
        <taxon>Nocardioidaceae</taxon>
        <taxon>Nocardioides</taxon>
    </lineage>
</organism>
<gene>
    <name evidence="4" type="ORF">HNR19_004243</name>
</gene>
<evidence type="ECO:0000259" key="3">
    <source>
        <dbReference type="PROSITE" id="PS51186"/>
    </source>
</evidence>
<keyword evidence="5" id="KW-1185">Reference proteome</keyword>
<dbReference type="InterPro" id="IPR016181">
    <property type="entry name" value="Acyl_CoA_acyltransferase"/>
</dbReference>
<keyword evidence="1 4" id="KW-0808">Transferase</keyword>
<dbReference type="GO" id="GO:0016747">
    <property type="term" value="F:acyltransferase activity, transferring groups other than amino-acyl groups"/>
    <property type="evidence" value="ECO:0007669"/>
    <property type="project" value="InterPro"/>
</dbReference>
<dbReference type="InterPro" id="IPR000182">
    <property type="entry name" value="GNAT_dom"/>
</dbReference>
<dbReference type="RefSeq" id="WP_179669836.1">
    <property type="nucleotide sequence ID" value="NZ_JACCFP010000001.1"/>
</dbReference>
<dbReference type="InterPro" id="IPR050832">
    <property type="entry name" value="Bact_Acetyltransf"/>
</dbReference>
<keyword evidence="2" id="KW-0012">Acyltransferase</keyword>
<comment type="caution">
    <text evidence="4">The sequence shown here is derived from an EMBL/GenBank/DDBJ whole genome shotgun (WGS) entry which is preliminary data.</text>
</comment>
<evidence type="ECO:0000256" key="1">
    <source>
        <dbReference type="ARBA" id="ARBA00022679"/>
    </source>
</evidence>
<reference evidence="4 5" key="1">
    <citation type="submission" date="2020-07" db="EMBL/GenBank/DDBJ databases">
        <title>Sequencing the genomes of 1000 actinobacteria strains.</title>
        <authorList>
            <person name="Klenk H.-P."/>
        </authorList>
    </citation>
    <scope>NUCLEOTIDE SEQUENCE [LARGE SCALE GENOMIC DNA]</scope>
    <source>
        <strain evidence="4 5">DSM 103833</strain>
    </source>
</reference>
<feature type="domain" description="N-acetyltransferase" evidence="3">
    <location>
        <begin position="2"/>
        <end position="148"/>
    </location>
</feature>
<accession>A0A853C6Q2</accession>
<dbReference type="CDD" id="cd04301">
    <property type="entry name" value="NAT_SF"/>
    <property type="match status" value="1"/>
</dbReference>
<evidence type="ECO:0000256" key="2">
    <source>
        <dbReference type="ARBA" id="ARBA00023315"/>
    </source>
</evidence>
<dbReference type="Pfam" id="PF00583">
    <property type="entry name" value="Acetyltransf_1"/>
    <property type="match status" value="1"/>
</dbReference>
<protein>
    <submittedName>
        <fullName evidence="4">GNAT superfamily N-acetyltransferase</fullName>
    </submittedName>
</protein>
<dbReference type="Gene3D" id="3.40.630.30">
    <property type="match status" value="1"/>
</dbReference>
<evidence type="ECO:0000313" key="5">
    <source>
        <dbReference type="Proteomes" id="UP000530424"/>
    </source>
</evidence>
<dbReference type="SUPFAM" id="SSF55729">
    <property type="entry name" value="Acyl-CoA N-acyltransferases (Nat)"/>
    <property type="match status" value="1"/>
</dbReference>
<name>A0A853C6Q2_9ACTN</name>
<dbReference type="EMBL" id="JACCFP010000001">
    <property type="protein sequence ID" value="NYJ03545.1"/>
    <property type="molecule type" value="Genomic_DNA"/>
</dbReference>
<dbReference type="PROSITE" id="PS51186">
    <property type="entry name" value="GNAT"/>
    <property type="match status" value="1"/>
</dbReference>
<proteinExistence type="predicted"/>
<sequence length="156" mass="17624">MPAIRFETPATDALLEEWRHVHNVIIPTAPLSLEEVRERSTRNHLELAYVDDVLVGNSTVWPPSAEIPVARVIARVLPDHRRRGYGEQIYRRAVAHARRLGATRLGTVVLASNTDGLRFAQDHGFVETERYLRPEDTIPWIELETTLATAEGQPDS</sequence>
<dbReference type="Proteomes" id="UP000530424">
    <property type="component" value="Unassembled WGS sequence"/>
</dbReference>
<evidence type="ECO:0000313" key="4">
    <source>
        <dbReference type="EMBL" id="NYJ03545.1"/>
    </source>
</evidence>
<dbReference type="AlphaFoldDB" id="A0A853C6Q2"/>